<dbReference type="PROSITE" id="PS50287">
    <property type="entry name" value="SRCR_2"/>
    <property type="match status" value="1"/>
</dbReference>
<feature type="transmembrane region" description="Helical" evidence="10">
    <location>
        <begin position="81"/>
        <end position="106"/>
    </location>
</feature>
<dbReference type="AlphaFoldDB" id="A0A6J0TDG2"/>
<dbReference type="InterPro" id="IPR023415">
    <property type="entry name" value="LDLR_class-A_CS"/>
</dbReference>
<dbReference type="OrthoDB" id="6380398at2759"/>
<dbReference type="PROSITE" id="PS00134">
    <property type="entry name" value="TRYPSIN_HIS"/>
    <property type="match status" value="1"/>
</dbReference>
<keyword evidence="3 9" id="KW-0378">Hydrolase</keyword>
<dbReference type="GeneID" id="110076845"/>
<evidence type="ECO:0000256" key="1">
    <source>
        <dbReference type="ARBA" id="ARBA00009228"/>
    </source>
</evidence>
<feature type="domain" description="SRCR" evidence="12">
    <location>
        <begin position="155"/>
        <end position="186"/>
    </location>
</feature>
<comment type="caution">
    <text evidence="8">Lacks conserved residue(s) required for the propagation of feature annotation.</text>
</comment>
<keyword evidence="2 9" id="KW-0645">Protease</keyword>
<accession>A0A6J0TDG2</accession>
<dbReference type="InterPro" id="IPR018114">
    <property type="entry name" value="TRYPSIN_HIS"/>
</dbReference>
<evidence type="ECO:0000256" key="5">
    <source>
        <dbReference type="ARBA" id="ARBA00023157"/>
    </source>
</evidence>
<dbReference type="Pfam" id="PF00057">
    <property type="entry name" value="Ldl_recept_a"/>
    <property type="match status" value="1"/>
</dbReference>
<dbReference type="GO" id="GO:0035821">
    <property type="term" value="P:modulation of process of another organism"/>
    <property type="evidence" value="ECO:0007669"/>
    <property type="project" value="UniProtKB-ARBA"/>
</dbReference>
<reference evidence="14" key="1">
    <citation type="submission" date="2025-08" db="UniProtKB">
        <authorList>
            <consortium name="RefSeq"/>
        </authorList>
    </citation>
    <scope>IDENTIFICATION</scope>
</reference>
<dbReference type="InParanoid" id="A0A6J0TDG2"/>
<dbReference type="PROSITE" id="PS00135">
    <property type="entry name" value="TRYPSIN_SER"/>
    <property type="match status" value="1"/>
</dbReference>
<sequence length="490" mass="54358">MASDPNPPPYYENYAYQSENVAAPRYVSAYNMYPPHYTTSYNPPSVPQYVSPVSTHHSTPVPTVVQPKPLSTKCTPRLRKILCFLLATVISLIGAGIAVVLSWYFVTGSCFGAKIQCGTTRVCVSPSQWCDGVRDCPNGEDESRCVRLDGPEFVLEVYSSESKTWHPVCYDNWSDKDGKTACEDIGYNANTYVSSKAIYYNGSRRFMRLNTSSGNTDLYKKMYNSQSCPSLTVVSLRCIHCGTSRKSGHPRNRIVGGTAASLGDWPWQVSLHFLDIHLCGGSIITPEWIVTAAHCVEGKYSNSYYWKAYAGILTQPEMVSFKGHRIAKIISHPDYDSTSKTNDVALMKLQTPLVFNEFIGPVCLPNSGMMFQPEQKCWISGWGALQQRGNTSKVLNAALVPLIDSRLCNDKYIYNGIILPTMICAGYLKGKVDSCQGDSGGPLVTTKNSIWWLVGDTSWGAGCAILYRPGVYGNMTVFAEWIYRNMQANR</sequence>
<dbReference type="PROSITE" id="PS50068">
    <property type="entry name" value="LDLRA_2"/>
    <property type="match status" value="1"/>
</dbReference>
<name>A0A6J0TDG2_9SAUR</name>
<dbReference type="PRINTS" id="PR00722">
    <property type="entry name" value="CHYMOTRYPSIN"/>
</dbReference>
<dbReference type="KEGG" id="pvt:110076845"/>
<dbReference type="InterPro" id="IPR001190">
    <property type="entry name" value="SRCR"/>
</dbReference>
<evidence type="ECO:0000313" key="13">
    <source>
        <dbReference type="Proteomes" id="UP001652642"/>
    </source>
</evidence>
<dbReference type="CTD" id="7113"/>
<dbReference type="GO" id="GO:0004252">
    <property type="term" value="F:serine-type endopeptidase activity"/>
    <property type="evidence" value="ECO:0007669"/>
    <property type="project" value="InterPro"/>
</dbReference>
<evidence type="ECO:0000313" key="14">
    <source>
        <dbReference type="RefSeq" id="XP_020645030.2"/>
    </source>
</evidence>
<dbReference type="Pfam" id="PF15494">
    <property type="entry name" value="SRCR_2"/>
    <property type="match status" value="1"/>
</dbReference>
<dbReference type="SMART" id="SM00192">
    <property type="entry name" value="LDLa"/>
    <property type="match status" value="1"/>
</dbReference>
<keyword evidence="10" id="KW-1133">Transmembrane helix</keyword>
<keyword evidence="13" id="KW-1185">Reference proteome</keyword>
<dbReference type="Gene3D" id="2.40.10.10">
    <property type="entry name" value="Trypsin-like serine proteases"/>
    <property type="match status" value="2"/>
</dbReference>
<dbReference type="InterPro" id="IPR001314">
    <property type="entry name" value="Peptidase_S1A"/>
</dbReference>
<evidence type="ECO:0000256" key="9">
    <source>
        <dbReference type="RuleBase" id="RU363034"/>
    </source>
</evidence>
<dbReference type="CDD" id="cd00190">
    <property type="entry name" value="Tryp_SPc"/>
    <property type="match status" value="1"/>
</dbReference>
<keyword evidence="10" id="KW-0472">Membrane</keyword>
<dbReference type="PANTHER" id="PTHR24252:SF30">
    <property type="entry name" value="TRANSMEMBRANE SERINE PROTEASE 2"/>
    <property type="match status" value="1"/>
</dbReference>
<dbReference type="SUPFAM" id="SSF56487">
    <property type="entry name" value="SRCR-like"/>
    <property type="match status" value="1"/>
</dbReference>
<evidence type="ECO:0000256" key="10">
    <source>
        <dbReference type="SAM" id="Phobius"/>
    </source>
</evidence>
<evidence type="ECO:0000256" key="3">
    <source>
        <dbReference type="ARBA" id="ARBA00022801"/>
    </source>
</evidence>
<dbReference type="GO" id="GO:0005576">
    <property type="term" value="C:extracellular region"/>
    <property type="evidence" value="ECO:0007669"/>
    <property type="project" value="UniProtKB-SubCell"/>
</dbReference>
<dbReference type="RefSeq" id="XP_020645030.2">
    <property type="nucleotide sequence ID" value="XM_020789371.2"/>
</dbReference>
<dbReference type="Gene3D" id="4.10.400.10">
    <property type="entry name" value="Low-density Lipoprotein Receptor"/>
    <property type="match status" value="1"/>
</dbReference>
<evidence type="ECO:0000256" key="7">
    <source>
        <dbReference type="PROSITE-ProRule" id="PRU00124"/>
    </source>
</evidence>
<evidence type="ECO:0000256" key="2">
    <source>
        <dbReference type="ARBA" id="ARBA00022670"/>
    </source>
</evidence>
<dbReference type="PROSITE" id="PS01209">
    <property type="entry name" value="LDLRA_1"/>
    <property type="match status" value="1"/>
</dbReference>
<dbReference type="InterPro" id="IPR009003">
    <property type="entry name" value="Peptidase_S1_PA"/>
</dbReference>
<evidence type="ECO:0000256" key="8">
    <source>
        <dbReference type="PROSITE-ProRule" id="PRU00196"/>
    </source>
</evidence>
<dbReference type="InterPro" id="IPR001254">
    <property type="entry name" value="Trypsin_dom"/>
</dbReference>
<dbReference type="InterPro" id="IPR002172">
    <property type="entry name" value="LDrepeatLR_classA_rpt"/>
</dbReference>
<keyword evidence="10 14" id="KW-0812">Transmembrane</keyword>
<feature type="disulfide bond" evidence="7">
    <location>
        <begin position="130"/>
        <end position="145"/>
    </location>
</feature>
<dbReference type="Proteomes" id="UP001652642">
    <property type="component" value="Chromosome 3"/>
</dbReference>
<proteinExistence type="inferred from homology"/>
<dbReference type="SMART" id="SM00020">
    <property type="entry name" value="Tryp_SPc"/>
    <property type="match status" value="1"/>
</dbReference>
<dbReference type="SMART" id="SM00202">
    <property type="entry name" value="SR"/>
    <property type="match status" value="1"/>
</dbReference>
<dbReference type="SUPFAM" id="SSF57424">
    <property type="entry name" value="LDL receptor-like module"/>
    <property type="match status" value="1"/>
</dbReference>
<dbReference type="InterPro" id="IPR036772">
    <property type="entry name" value="SRCR-like_dom_sf"/>
</dbReference>
<dbReference type="GO" id="GO:0005886">
    <property type="term" value="C:plasma membrane"/>
    <property type="evidence" value="ECO:0007669"/>
    <property type="project" value="UniProtKB-SubCell"/>
</dbReference>
<gene>
    <name evidence="14" type="primary">TMPRSS2</name>
</gene>
<dbReference type="Gene3D" id="3.10.250.10">
    <property type="entry name" value="SRCR-like domain"/>
    <property type="match status" value="1"/>
</dbReference>
<evidence type="ECO:0000259" key="11">
    <source>
        <dbReference type="PROSITE" id="PS50240"/>
    </source>
</evidence>
<evidence type="ECO:0000256" key="4">
    <source>
        <dbReference type="ARBA" id="ARBA00022825"/>
    </source>
</evidence>
<feature type="domain" description="Peptidase S1" evidence="11">
    <location>
        <begin position="254"/>
        <end position="487"/>
    </location>
</feature>
<dbReference type="GO" id="GO:0006508">
    <property type="term" value="P:proteolysis"/>
    <property type="evidence" value="ECO:0007669"/>
    <property type="project" value="UniProtKB-KW"/>
</dbReference>
<keyword evidence="6" id="KW-0325">Glycoprotein</keyword>
<dbReference type="CDD" id="cd00112">
    <property type="entry name" value="LDLa"/>
    <property type="match status" value="1"/>
</dbReference>
<dbReference type="Pfam" id="PF00089">
    <property type="entry name" value="Trypsin"/>
    <property type="match status" value="1"/>
</dbReference>
<protein>
    <submittedName>
        <fullName evidence="14">Transmembrane protease serine 2</fullName>
    </submittedName>
</protein>
<dbReference type="PROSITE" id="PS50240">
    <property type="entry name" value="TRYPSIN_DOM"/>
    <property type="match status" value="1"/>
</dbReference>
<organism evidence="13 14">
    <name type="scientific">Pogona vitticeps</name>
    <name type="common">central bearded dragon</name>
    <dbReference type="NCBI Taxonomy" id="103695"/>
    <lineage>
        <taxon>Eukaryota</taxon>
        <taxon>Metazoa</taxon>
        <taxon>Chordata</taxon>
        <taxon>Craniata</taxon>
        <taxon>Vertebrata</taxon>
        <taxon>Euteleostomi</taxon>
        <taxon>Lepidosauria</taxon>
        <taxon>Squamata</taxon>
        <taxon>Bifurcata</taxon>
        <taxon>Unidentata</taxon>
        <taxon>Episquamata</taxon>
        <taxon>Toxicofera</taxon>
        <taxon>Iguania</taxon>
        <taxon>Acrodonta</taxon>
        <taxon>Agamidae</taxon>
        <taxon>Amphibolurinae</taxon>
        <taxon>Pogona</taxon>
    </lineage>
</organism>
<comment type="similarity">
    <text evidence="1">Belongs to the peptidase S1 family. Snake venom subfamily.</text>
</comment>
<dbReference type="InterPro" id="IPR036055">
    <property type="entry name" value="LDL_receptor-like_sf"/>
</dbReference>
<evidence type="ECO:0000259" key="12">
    <source>
        <dbReference type="PROSITE" id="PS50287"/>
    </source>
</evidence>
<keyword evidence="4 9" id="KW-0720">Serine protease</keyword>
<dbReference type="InterPro" id="IPR033116">
    <property type="entry name" value="TRYPSIN_SER"/>
</dbReference>
<dbReference type="SUPFAM" id="SSF50494">
    <property type="entry name" value="Trypsin-like serine proteases"/>
    <property type="match status" value="1"/>
</dbReference>
<keyword evidence="5 7" id="KW-1015">Disulfide bond</keyword>
<evidence type="ECO:0000256" key="6">
    <source>
        <dbReference type="ARBA" id="ARBA00023180"/>
    </source>
</evidence>
<dbReference type="PANTHER" id="PTHR24252">
    <property type="entry name" value="ACROSIN-RELATED"/>
    <property type="match status" value="1"/>
</dbReference>
<dbReference type="InterPro" id="IPR043504">
    <property type="entry name" value="Peptidase_S1_PA_chymotrypsin"/>
</dbReference>